<feature type="region of interest" description="Disordered" evidence="3">
    <location>
        <begin position="50"/>
        <end position="89"/>
    </location>
</feature>
<protein>
    <recommendedName>
        <fullName evidence="2">PIH1 domain-containing protein 1</fullName>
    </recommendedName>
</protein>
<dbReference type="OrthoDB" id="546764at2759"/>
<evidence type="ECO:0000259" key="5">
    <source>
        <dbReference type="Pfam" id="PF18201"/>
    </source>
</evidence>
<evidence type="ECO:0000259" key="4">
    <source>
        <dbReference type="Pfam" id="PF08190"/>
    </source>
</evidence>
<feature type="domain" description="PIH1 N-terminal" evidence="4">
    <location>
        <begin position="89"/>
        <end position="214"/>
    </location>
</feature>
<dbReference type="PANTHER" id="PTHR22997:SF0">
    <property type="entry name" value="PIH1 DOMAIN-CONTAINING PROTEIN 1"/>
    <property type="match status" value="1"/>
</dbReference>
<gene>
    <name evidence="6" type="ORF">CYY_008869</name>
</gene>
<evidence type="ECO:0000256" key="3">
    <source>
        <dbReference type="SAM" id="MobiDB-lite"/>
    </source>
</evidence>
<evidence type="ECO:0000256" key="1">
    <source>
        <dbReference type="ARBA" id="ARBA00008511"/>
    </source>
</evidence>
<dbReference type="Pfam" id="PF08190">
    <property type="entry name" value="PIH1"/>
    <property type="match status" value="1"/>
</dbReference>
<dbReference type="GO" id="GO:0005737">
    <property type="term" value="C:cytoplasm"/>
    <property type="evidence" value="ECO:0007669"/>
    <property type="project" value="TreeGrafter"/>
</dbReference>
<dbReference type="Proteomes" id="UP000695562">
    <property type="component" value="Unassembled WGS sequence"/>
</dbReference>
<dbReference type="InterPro" id="IPR050734">
    <property type="entry name" value="PIH1/Kintoun_subfamily"/>
</dbReference>
<feature type="compositionally biased region" description="Basic and acidic residues" evidence="3">
    <location>
        <begin position="361"/>
        <end position="372"/>
    </location>
</feature>
<dbReference type="AlphaFoldDB" id="A0A8J4V3I1"/>
<dbReference type="PANTHER" id="PTHR22997">
    <property type="entry name" value="PIH1 DOMAIN-CONTAINING PROTEIN 1"/>
    <property type="match status" value="1"/>
</dbReference>
<feature type="domain" description="PIH1D1/2/3 CS-like" evidence="5">
    <location>
        <begin position="256"/>
        <end position="342"/>
    </location>
</feature>
<evidence type="ECO:0000256" key="2">
    <source>
        <dbReference type="ARBA" id="ARBA00040540"/>
    </source>
</evidence>
<organism evidence="6 7">
    <name type="scientific">Polysphondylium violaceum</name>
    <dbReference type="NCBI Taxonomy" id="133409"/>
    <lineage>
        <taxon>Eukaryota</taxon>
        <taxon>Amoebozoa</taxon>
        <taxon>Evosea</taxon>
        <taxon>Eumycetozoa</taxon>
        <taxon>Dictyostelia</taxon>
        <taxon>Dictyosteliales</taxon>
        <taxon>Dictyosteliaceae</taxon>
        <taxon>Polysphondylium</taxon>
    </lineage>
</organism>
<reference evidence="6" key="1">
    <citation type="submission" date="2020-01" db="EMBL/GenBank/DDBJ databases">
        <title>Development of genomics and gene disruption for Polysphondylium violaceum indicates a role for the polyketide synthase stlB in stalk morphogenesis.</title>
        <authorList>
            <person name="Narita B."/>
            <person name="Kawabe Y."/>
            <person name="Kin K."/>
            <person name="Saito T."/>
            <person name="Gibbs R."/>
            <person name="Kuspa A."/>
            <person name="Muzny D."/>
            <person name="Queller D."/>
            <person name="Richards S."/>
            <person name="Strassman J."/>
            <person name="Sucgang R."/>
            <person name="Worley K."/>
            <person name="Schaap P."/>
        </authorList>
    </citation>
    <scope>NUCLEOTIDE SEQUENCE</scope>
    <source>
        <strain evidence="6">QSvi11</strain>
    </source>
</reference>
<dbReference type="Pfam" id="PF18201">
    <property type="entry name" value="PIH1_CS"/>
    <property type="match status" value="1"/>
</dbReference>
<dbReference type="InterPro" id="IPR012981">
    <property type="entry name" value="PIH1_N"/>
</dbReference>
<name>A0A8J4V3I1_9MYCE</name>
<evidence type="ECO:0000313" key="6">
    <source>
        <dbReference type="EMBL" id="KAF2069809.1"/>
    </source>
</evidence>
<evidence type="ECO:0000313" key="7">
    <source>
        <dbReference type="Proteomes" id="UP000695562"/>
    </source>
</evidence>
<sequence length="470" mass="53984">MSQETNTTTKQQQYLSEKDYKQLTKAFQDPKIFNSLLEYYDQVKKANQDDNNANIENSYSNNSSNSNHDKSSSSGDTTNTTNTTSNSQEIKVKTKKVNTVFGFCFKTHSNKRDKVFVCVSHYPTVEPASVVDGKGWIIPYSLFPLERQQSSFTSPYHSVYHIVYSTETYNESVKVPTLHRLLLQTAVQAIGERYAESLNIAVVKMTKKMFGKELIVQVLDQPTDINLEEPPPKEFTNPDDNTIQPVHYIEHLDKHKKKLDNMVIIPSFIAIDILLPKLNNIDDLEIDIEQDDNDQDEQQYLVVSDLISKYNLRIKLKHKVDDEPLAKYNKTKKILSLTLVVKEDHSHSHNHSHSHSHTHTHGHDHTEAETDLHSNNNNNNNQDTIEKFKNLNIQSDPLVFSSNNQLLVPSLSFPILQENICINSTNILLKQTLQSILIILYINTNEIDKESTTIVNNNNNNVRYHHHYNT</sequence>
<keyword evidence="7" id="KW-1185">Reference proteome</keyword>
<dbReference type="InterPro" id="IPR041442">
    <property type="entry name" value="PIH1D1/2/3_CS-like"/>
</dbReference>
<feature type="compositionally biased region" description="Basic residues" evidence="3">
    <location>
        <begin position="348"/>
        <end position="360"/>
    </location>
</feature>
<proteinExistence type="inferred from homology"/>
<comment type="similarity">
    <text evidence="1">Belongs to the PIH1 family.</text>
</comment>
<feature type="compositionally biased region" description="Low complexity" evidence="3">
    <location>
        <begin position="51"/>
        <end position="87"/>
    </location>
</feature>
<accession>A0A8J4V3I1</accession>
<dbReference type="EMBL" id="AJWJ01000591">
    <property type="protein sequence ID" value="KAF2069809.1"/>
    <property type="molecule type" value="Genomic_DNA"/>
</dbReference>
<feature type="region of interest" description="Disordered" evidence="3">
    <location>
        <begin position="345"/>
        <end position="383"/>
    </location>
</feature>
<comment type="caution">
    <text evidence="6">The sequence shown here is derived from an EMBL/GenBank/DDBJ whole genome shotgun (WGS) entry which is preliminary data.</text>
</comment>